<name>A0A5J4YXM8_PORPP</name>
<evidence type="ECO:0000313" key="4">
    <source>
        <dbReference type="Proteomes" id="UP000324585"/>
    </source>
</evidence>
<dbReference type="SMART" id="SM00668">
    <property type="entry name" value="CTLH"/>
    <property type="match status" value="1"/>
</dbReference>
<dbReference type="SMART" id="SM00449">
    <property type="entry name" value="SPRY"/>
    <property type="match status" value="1"/>
</dbReference>
<dbReference type="PANTHER" id="PTHR12864">
    <property type="entry name" value="RAN BINDING PROTEIN 9-RELATED"/>
    <property type="match status" value="1"/>
</dbReference>
<dbReference type="OrthoDB" id="25503at2759"/>
<dbReference type="InterPro" id="IPR013144">
    <property type="entry name" value="CRA_dom"/>
</dbReference>
<dbReference type="CDD" id="cd12909">
    <property type="entry name" value="SPRY_RanBP9_10"/>
    <property type="match status" value="1"/>
</dbReference>
<dbReference type="Pfam" id="PF00622">
    <property type="entry name" value="SPRY"/>
    <property type="match status" value="1"/>
</dbReference>
<dbReference type="InterPro" id="IPR006594">
    <property type="entry name" value="LisH"/>
</dbReference>
<dbReference type="Proteomes" id="UP000324585">
    <property type="component" value="Unassembled WGS sequence"/>
</dbReference>
<dbReference type="PROSITE" id="PS50896">
    <property type="entry name" value="LISH"/>
    <property type="match status" value="1"/>
</dbReference>
<dbReference type="InterPro" id="IPR013320">
    <property type="entry name" value="ConA-like_dom_sf"/>
</dbReference>
<dbReference type="InterPro" id="IPR001870">
    <property type="entry name" value="B30.2/SPRY"/>
</dbReference>
<dbReference type="AlphaFoldDB" id="A0A5J4YXM8"/>
<dbReference type="InterPro" id="IPR043136">
    <property type="entry name" value="B30.2/SPRY_sf"/>
</dbReference>
<dbReference type="SUPFAM" id="SSF49899">
    <property type="entry name" value="Concanavalin A-like lectins/glucanases"/>
    <property type="match status" value="1"/>
</dbReference>
<organism evidence="3 4">
    <name type="scientific">Porphyridium purpureum</name>
    <name type="common">Red alga</name>
    <name type="synonym">Porphyridium cruentum</name>
    <dbReference type="NCBI Taxonomy" id="35688"/>
    <lineage>
        <taxon>Eukaryota</taxon>
        <taxon>Rhodophyta</taxon>
        <taxon>Bangiophyceae</taxon>
        <taxon>Porphyridiales</taxon>
        <taxon>Porphyridiaceae</taxon>
        <taxon>Porphyridium</taxon>
    </lineage>
</organism>
<dbReference type="PROSITE" id="PS50897">
    <property type="entry name" value="CTLH"/>
    <property type="match status" value="1"/>
</dbReference>
<sequence>MDSSTSEGLVSHGVVAAPEVRKELVASGSLPSAWNSKDKWNLLSLSDENLKVSYHGPGKTDIDAAAVRTTECVPTTRCALYYFEITVVHAGQSGYIGIGLCAANVNLNRLPGWERNSFGYHGDDGHAFRDSGTGVAYGPPYTTGDVIGCCWNMIDGSVFFTKNGIALGVAFQHVRGTFYPTVGLRTQGEIVHANFGQPGAAPFYFDIESFAQEVKANLMSTILSESRLPNYYDVVTDLVLNFMIHNGFAASAEIFARDTGRLNAIRDDLALTIKRQSVCRYVLDGQIPEAIRAMSELEPAILEADSRIMFDLKCQHFVEMVRGRTVPTSNLIEFGRTELASFRDRGDYQDERLKEVFSLLAYPDPTDCPVSYLLHTKRREPVASSLNVALLTAQKRARSSILERAVSQIVIAQSEFSSKNTGSLALVSMRDFL</sequence>
<feature type="domain" description="B30.2/SPRY" evidence="1">
    <location>
        <begin position="12"/>
        <end position="200"/>
    </location>
</feature>
<protein>
    <submittedName>
        <fullName evidence="3">Ran-binding protein 10</fullName>
    </submittedName>
</protein>
<dbReference type="InterPro" id="IPR003877">
    <property type="entry name" value="SPRY_dom"/>
</dbReference>
<proteinExistence type="predicted"/>
<dbReference type="SMART" id="SM00757">
    <property type="entry name" value="CRA"/>
    <property type="match status" value="1"/>
</dbReference>
<dbReference type="Pfam" id="PF10607">
    <property type="entry name" value="CTLH"/>
    <property type="match status" value="1"/>
</dbReference>
<accession>A0A5J4YXM8</accession>
<reference evidence="4" key="1">
    <citation type="journal article" date="2019" name="Nat. Commun.">
        <title>Expansion of phycobilisome linker gene families in mesophilic red algae.</title>
        <authorList>
            <person name="Lee J."/>
            <person name="Kim D."/>
            <person name="Bhattacharya D."/>
            <person name="Yoon H.S."/>
        </authorList>
    </citation>
    <scope>NUCLEOTIDE SEQUENCE [LARGE SCALE GENOMIC DNA]</scope>
    <source>
        <strain evidence="4">CCMP 1328</strain>
    </source>
</reference>
<feature type="domain" description="CTLH" evidence="2">
    <location>
        <begin position="282"/>
        <end position="328"/>
    </location>
</feature>
<dbReference type="InterPro" id="IPR035782">
    <property type="entry name" value="SPRY_RanBP9/10"/>
</dbReference>
<comment type="caution">
    <text evidence="3">The sequence shown here is derived from an EMBL/GenBank/DDBJ whole genome shotgun (WGS) entry which is preliminary data.</text>
</comment>
<keyword evidence="4" id="KW-1185">Reference proteome</keyword>
<dbReference type="InterPro" id="IPR006595">
    <property type="entry name" value="CTLH_C"/>
</dbReference>
<gene>
    <name evidence="3" type="ORF">FVE85_1578</name>
</gene>
<dbReference type="Gene3D" id="2.60.120.920">
    <property type="match status" value="1"/>
</dbReference>
<dbReference type="EMBL" id="VRMN01000003">
    <property type="protein sequence ID" value="KAA8495423.1"/>
    <property type="molecule type" value="Genomic_DNA"/>
</dbReference>
<evidence type="ECO:0000313" key="3">
    <source>
        <dbReference type="EMBL" id="KAA8495423.1"/>
    </source>
</evidence>
<evidence type="ECO:0000259" key="1">
    <source>
        <dbReference type="PROSITE" id="PS50188"/>
    </source>
</evidence>
<dbReference type="OMA" id="GCCINFV"/>
<dbReference type="InterPro" id="IPR050618">
    <property type="entry name" value="Ubq-SigPath_Reg"/>
</dbReference>
<dbReference type="PROSITE" id="PS50188">
    <property type="entry name" value="B302_SPRY"/>
    <property type="match status" value="1"/>
</dbReference>
<dbReference type="InterPro" id="IPR024964">
    <property type="entry name" value="CTLH/CRA"/>
</dbReference>
<evidence type="ECO:0000259" key="2">
    <source>
        <dbReference type="PROSITE" id="PS50897"/>
    </source>
</evidence>